<dbReference type="Proteomes" id="UP000429484">
    <property type="component" value="Unassembled WGS sequence"/>
</dbReference>
<dbReference type="EMBL" id="WISR01000044">
    <property type="protein sequence ID" value="MQW32063.1"/>
    <property type="molecule type" value="Genomic_DNA"/>
</dbReference>
<dbReference type="AlphaFoldDB" id="A0AAW9TRT9"/>
<proteinExistence type="predicted"/>
<evidence type="ECO:0000313" key="6">
    <source>
        <dbReference type="EMBL" id="MQW32063.1"/>
    </source>
</evidence>
<dbReference type="PANTHER" id="PTHR47506:SF10">
    <property type="entry name" value="TRANSCRIPTIONAL REGULATORY PROTEIN"/>
    <property type="match status" value="1"/>
</dbReference>
<evidence type="ECO:0000256" key="2">
    <source>
        <dbReference type="ARBA" id="ARBA00023125"/>
    </source>
</evidence>
<keyword evidence="2 4" id="KW-0238">DNA-binding</keyword>
<dbReference type="PROSITE" id="PS01081">
    <property type="entry name" value="HTH_TETR_1"/>
    <property type="match status" value="1"/>
</dbReference>
<sequence>MNFGSTSNRRVGRPREFDMNQALDAAIRIFSEKGYHGTSIAELKTEMGLTAGSIYKAFRDKRDVFVAAYDRYKQIRADLLDQALFSASTGREKIARVVGFYAMSACGETGRRGCLAIGAAVELVLSDAEIADMVGRHNRKLVARLEGFIRDGQLDGSIRQDVDPAATALALFSYLQGVRIAGKTGELENQMLPSAEAVLRILD</sequence>
<dbReference type="Pfam" id="PF16925">
    <property type="entry name" value="TetR_C_13"/>
    <property type="match status" value="1"/>
</dbReference>
<evidence type="ECO:0000256" key="4">
    <source>
        <dbReference type="PROSITE-ProRule" id="PRU00335"/>
    </source>
</evidence>
<dbReference type="GO" id="GO:0003677">
    <property type="term" value="F:DNA binding"/>
    <property type="evidence" value="ECO:0007669"/>
    <property type="project" value="UniProtKB-UniRule"/>
</dbReference>
<evidence type="ECO:0000256" key="3">
    <source>
        <dbReference type="ARBA" id="ARBA00023163"/>
    </source>
</evidence>
<dbReference type="InterPro" id="IPR009057">
    <property type="entry name" value="Homeodomain-like_sf"/>
</dbReference>
<accession>A0AAW9TRT9</accession>
<protein>
    <submittedName>
        <fullName evidence="7">TetR family transcriptional regulator</fullName>
    </submittedName>
</protein>
<dbReference type="SUPFAM" id="SSF46689">
    <property type="entry name" value="Homeodomain-like"/>
    <property type="match status" value="1"/>
</dbReference>
<gene>
    <name evidence="6" type="ORF">GHK53_04170</name>
    <name evidence="7" type="ORF">GHK53_14965</name>
</gene>
<dbReference type="InterPro" id="IPR011075">
    <property type="entry name" value="TetR_C"/>
</dbReference>
<dbReference type="InterPro" id="IPR023772">
    <property type="entry name" value="DNA-bd_HTH_TetR-type_CS"/>
</dbReference>
<dbReference type="EMBL" id="WISR01000144">
    <property type="protein sequence ID" value="MQW34049.1"/>
    <property type="molecule type" value="Genomic_DNA"/>
</dbReference>
<dbReference type="PROSITE" id="PS50977">
    <property type="entry name" value="HTH_TETR_2"/>
    <property type="match status" value="1"/>
</dbReference>
<keyword evidence="3" id="KW-0804">Transcription</keyword>
<dbReference type="SUPFAM" id="SSF48498">
    <property type="entry name" value="Tetracyclin repressor-like, C-terminal domain"/>
    <property type="match status" value="1"/>
</dbReference>
<evidence type="ECO:0000256" key="1">
    <source>
        <dbReference type="ARBA" id="ARBA00023015"/>
    </source>
</evidence>
<evidence type="ECO:0000313" key="8">
    <source>
        <dbReference type="Proteomes" id="UP000429484"/>
    </source>
</evidence>
<dbReference type="InterPro" id="IPR001647">
    <property type="entry name" value="HTH_TetR"/>
</dbReference>
<dbReference type="PRINTS" id="PR00455">
    <property type="entry name" value="HTHTETR"/>
</dbReference>
<evidence type="ECO:0000259" key="5">
    <source>
        <dbReference type="PROSITE" id="PS50977"/>
    </source>
</evidence>
<dbReference type="Gene3D" id="1.10.10.60">
    <property type="entry name" value="Homeodomain-like"/>
    <property type="match status" value="1"/>
</dbReference>
<name>A0AAW9TRT9_RHIML</name>
<feature type="DNA-binding region" description="H-T-H motif" evidence="4">
    <location>
        <begin position="39"/>
        <end position="58"/>
    </location>
</feature>
<evidence type="ECO:0000313" key="7">
    <source>
        <dbReference type="EMBL" id="MQW34049.1"/>
    </source>
</evidence>
<comment type="caution">
    <text evidence="7">The sequence shown here is derived from an EMBL/GenBank/DDBJ whole genome shotgun (WGS) entry which is preliminary data.</text>
</comment>
<keyword evidence="1" id="KW-0805">Transcription regulation</keyword>
<dbReference type="Gene3D" id="1.10.357.10">
    <property type="entry name" value="Tetracycline Repressor, domain 2"/>
    <property type="match status" value="1"/>
</dbReference>
<organism evidence="7 8">
    <name type="scientific">Rhizobium meliloti</name>
    <name type="common">Ensifer meliloti</name>
    <name type="synonym">Sinorhizobium meliloti</name>
    <dbReference type="NCBI Taxonomy" id="382"/>
    <lineage>
        <taxon>Bacteria</taxon>
        <taxon>Pseudomonadati</taxon>
        <taxon>Pseudomonadota</taxon>
        <taxon>Alphaproteobacteria</taxon>
        <taxon>Hyphomicrobiales</taxon>
        <taxon>Rhizobiaceae</taxon>
        <taxon>Sinorhizobium/Ensifer group</taxon>
        <taxon>Sinorhizobium</taxon>
    </lineage>
</organism>
<dbReference type="RefSeq" id="WP_014531550.1">
    <property type="nucleotide sequence ID" value="NZ_BJNJ01000069.1"/>
</dbReference>
<dbReference type="InterPro" id="IPR036271">
    <property type="entry name" value="Tet_transcr_reg_TetR-rel_C_sf"/>
</dbReference>
<dbReference type="PANTHER" id="PTHR47506">
    <property type="entry name" value="TRANSCRIPTIONAL REGULATORY PROTEIN"/>
    <property type="match status" value="1"/>
</dbReference>
<reference evidence="7" key="2">
    <citation type="submission" date="2019-10" db="EMBL/GenBank/DDBJ databases">
        <authorList>
            <person name="Sugawara M."/>
            <person name="Epstein B."/>
            <person name="Badgley B."/>
            <person name="Unno T."/>
            <person name="Xu L."/>
            <person name="Reese J."/>
            <person name="Gyaneshwar P."/>
            <person name="Denny R."/>
            <person name="Mudege J."/>
            <person name="Bharti A."/>
            <person name="Farmer A."/>
            <person name="May G."/>
            <person name="Woodward J."/>
            <person name="Medigue C."/>
            <person name="Vallenet D."/>
            <person name="Lajus A."/>
            <person name="Rouy Z."/>
            <person name="Martinez-Vaz B."/>
            <person name="Tiffin P."/>
            <person name="Young N."/>
            <person name="Sadowsky M."/>
        </authorList>
    </citation>
    <scope>NUCLEOTIDE SEQUENCE</scope>
    <source>
        <strain evidence="7">N6B1</strain>
    </source>
</reference>
<reference evidence="7 8" key="1">
    <citation type="journal article" date="2013" name="Genome Biol.">
        <title>Comparative genomics of the core and accessory genomes of 48 Sinorhizobium strains comprising five genospecies.</title>
        <authorList>
            <person name="Sugawara M."/>
            <person name="Epstein B."/>
            <person name="Badgley B.D."/>
            <person name="Unno T."/>
            <person name="Xu L."/>
            <person name="Reese J."/>
            <person name="Gyaneshwar P."/>
            <person name="Denny R."/>
            <person name="Mudge J."/>
            <person name="Bharti A.K."/>
            <person name="Farmer A.D."/>
            <person name="May G.D."/>
            <person name="Woodward J.E."/>
            <person name="Medigue C."/>
            <person name="Vallenet D."/>
            <person name="Lajus A."/>
            <person name="Rouy Z."/>
            <person name="Martinez-Vaz B."/>
            <person name="Tiffin P."/>
            <person name="Young N.D."/>
            <person name="Sadowsky M.J."/>
        </authorList>
    </citation>
    <scope>NUCLEOTIDE SEQUENCE [LARGE SCALE GENOMIC DNA]</scope>
    <source>
        <strain evidence="7 8">N6B1</strain>
    </source>
</reference>
<dbReference type="Pfam" id="PF00440">
    <property type="entry name" value="TetR_N"/>
    <property type="match status" value="1"/>
</dbReference>
<feature type="domain" description="HTH tetR-type" evidence="5">
    <location>
        <begin position="16"/>
        <end position="76"/>
    </location>
</feature>